<protein>
    <recommendedName>
        <fullName evidence="3">Regulatory LuxR family protein</fullName>
    </recommendedName>
</protein>
<name>A0A3N1CN70_9ACTN</name>
<keyword evidence="2" id="KW-1185">Reference proteome</keyword>
<dbReference type="AlphaFoldDB" id="A0A3N1CN70"/>
<dbReference type="InterPro" id="IPR016032">
    <property type="entry name" value="Sig_transdc_resp-reg_C-effctor"/>
</dbReference>
<sequence length="120" mass="12945">MCVFCGAFEVLYNAPVEVIGKGRDKEYSAVVTGSGGRWKPKSDKPPLVLTAAPVPDDVPLSQEDIAILALLATGKTIDTLSRQLKIRRPSAHARVRAICAQINVRNPIAAVAWAARRNLI</sequence>
<gene>
    <name evidence="1" type="ORF">EDD29_0136</name>
</gene>
<evidence type="ECO:0008006" key="3">
    <source>
        <dbReference type="Google" id="ProtNLM"/>
    </source>
</evidence>
<dbReference type="GO" id="GO:0003677">
    <property type="term" value="F:DNA binding"/>
    <property type="evidence" value="ECO:0007669"/>
    <property type="project" value="InterPro"/>
</dbReference>
<accession>A0A3N1CN70</accession>
<dbReference type="EMBL" id="RJKE01000001">
    <property type="protein sequence ID" value="ROO82655.1"/>
    <property type="molecule type" value="Genomic_DNA"/>
</dbReference>
<comment type="caution">
    <text evidence="1">The sequence shown here is derived from an EMBL/GenBank/DDBJ whole genome shotgun (WGS) entry which is preliminary data.</text>
</comment>
<dbReference type="Gene3D" id="1.10.10.10">
    <property type="entry name" value="Winged helix-like DNA-binding domain superfamily/Winged helix DNA-binding domain"/>
    <property type="match status" value="1"/>
</dbReference>
<dbReference type="InterPro" id="IPR036388">
    <property type="entry name" value="WH-like_DNA-bd_sf"/>
</dbReference>
<dbReference type="GO" id="GO:0006355">
    <property type="term" value="P:regulation of DNA-templated transcription"/>
    <property type="evidence" value="ECO:0007669"/>
    <property type="project" value="InterPro"/>
</dbReference>
<proteinExistence type="predicted"/>
<dbReference type="SUPFAM" id="SSF46894">
    <property type="entry name" value="C-terminal effector domain of the bipartite response regulators"/>
    <property type="match status" value="1"/>
</dbReference>
<evidence type="ECO:0000313" key="2">
    <source>
        <dbReference type="Proteomes" id="UP000272400"/>
    </source>
</evidence>
<dbReference type="Proteomes" id="UP000272400">
    <property type="component" value="Unassembled WGS sequence"/>
</dbReference>
<organism evidence="1 2">
    <name type="scientific">Actinocorallia herbida</name>
    <dbReference type="NCBI Taxonomy" id="58109"/>
    <lineage>
        <taxon>Bacteria</taxon>
        <taxon>Bacillati</taxon>
        <taxon>Actinomycetota</taxon>
        <taxon>Actinomycetes</taxon>
        <taxon>Streptosporangiales</taxon>
        <taxon>Thermomonosporaceae</taxon>
        <taxon>Actinocorallia</taxon>
    </lineage>
</organism>
<reference evidence="1 2" key="1">
    <citation type="submission" date="2018-11" db="EMBL/GenBank/DDBJ databases">
        <title>Sequencing the genomes of 1000 actinobacteria strains.</title>
        <authorList>
            <person name="Klenk H.-P."/>
        </authorList>
    </citation>
    <scope>NUCLEOTIDE SEQUENCE [LARGE SCALE GENOMIC DNA]</scope>
    <source>
        <strain evidence="1 2">DSM 44254</strain>
    </source>
</reference>
<evidence type="ECO:0000313" key="1">
    <source>
        <dbReference type="EMBL" id="ROO82655.1"/>
    </source>
</evidence>